<keyword evidence="1" id="KW-0812">Transmembrane</keyword>
<organism evidence="3 4">
    <name type="scientific">Somion occarium</name>
    <dbReference type="NCBI Taxonomy" id="3059160"/>
    <lineage>
        <taxon>Eukaryota</taxon>
        <taxon>Fungi</taxon>
        <taxon>Dikarya</taxon>
        <taxon>Basidiomycota</taxon>
        <taxon>Agaricomycotina</taxon>
        <taxon>Agaricomycetes</taxon>
        <taxon>Polyporales</taxon>
        <taxon>Cerrenaceae</taxon>
        <taxon>Somion</taxon>
    </lineage>
</organism>
<reference evidence="4" key="1">
    <citation type="submission" date="2024-04" db="EMBL/GenBank/DDBJ databases">
        <authorList>
            <person name="Shaw F."/>
            <person name="Minotto A."/>
        </authorList>
    </citation>
    <scope>NUCLEOTIDE SEQUENCE [LARGE SCALE GENOMIC DNA]</scope>
</reference>
<evidence type="ECO:0000313" key="4">
    <source>
        <dbReference type="Proteomes" id="UP001497453"/>
    </source>
</evidence>
<keyword evidence="1" id="KW-1133">Transmembrane helix</keyword>
<evidence type="ECO:0000259" key="2">
    <source>
        <dbReference type="Pfam" id="PF20236"/>
    </source>
</evidence>
<gene>
    <name evidence="3" type="ORF">GFSPODELE1_LOCUS4480</name>
</gene>
<evidence type="ECO:0000256" key="1">
    <source>
        <dbReference type="SAM" id="Phobius"/>
    </source>
</evidence>
<feature type="transmembrane region" description="Helical" evidence="1">
    <location>
        <begin position="185"/>
        <end position="205"/>
    </location>
</feature>
<dbReference type="InterPro" id="IPR046528">
    <property type="entry name" value="DUF6593"/>
</dbReference>
<dbReference type="Proteomes" id="UP001497453">
    <property type="component" value="Chromosome 3"/>
</dbReference>
<dbReference type="EMBL" id="OZ037946">
    <property type="protein sequence ID" value="CAL1703248.1"/>
    <property type="molecule type" value="Genomic_DNA"/>
</dbReference>
<evidence type="ECO:0000313" key="3">
    <source>
        <dbReference type="EMBL" id="CAL1703248.1"/>
    </source>
</evidence>
<keyword evidence="1" id="KW-0472">Membrane</keyword>
<dbReference type="Pfam" id="PF20236">
    <property type="entry name" value="DUF6593"/>
    <property type="match status" value="1"/>
</dbReference>
<proteinExistence type="predicted"/>
<protein>
    <recommendedName>
        <fullName evidence="2">DUF6593 domain-containing protein</fullName>
    </recommendedName>
</protein>
<name>A0ABP1D5U2_9APHY</name>
<feature type="domain" description="DUF6593" evidence="2">
    <location>
        <begin position="19"/>
        <end position="161"/>
    </location>
</feature>
<sequence length="239" mass="27280">MSSKSKATPRQELFLTTTSLHNVVISNTSDVIYYEVLTPKWERHLTKISRLDPNTKQFDLICELVNENDKPVSMKMYGGVIVPTQDFLQNGDASSRVAKFKGKDGKTYTWRIDHEGLELFREDQPVAWYHREKRYLGVLRMSKLPCLEVDNMAMDTLDSLIGTSHASNLFHHCACFSRRQRKAKLYFNLVIFILTCLAYILVSYFSQCHFCSSNAGGGMGRYEKVWHGAADYGAICVAL</sequence>
<keyword evidence="4" id="KW-1185">Reference proteome</keyword>
<accession>A0ABP1D5U2</accession>